<dbReference type="InterPro" id="IPR017941">
    <property type="entry name" value="Rieske_2Fe-2S"/>
</dbReference>
<reference evidence="7 8" key="1">
    <citation type="submission" date="2019-03" db="EMBL/GenBank/DDBJ databases">
        <title>Genomic Encyclopedia of Type Strains, Phase III (KMG-III): the genomes of soil and plant-associated and newly described type strains.</title>
        <authorList>
            <person name="Whitman W."/>
        </authorList>
    </citation>
    <scope>NUCLEOTIDE SEQUENCE [LARGE SCALE GENOMIC DNA]</scope>
    <source>
        <strain evidence="7 8">LMG 29544</strain>
    </source>
</reference>
<dbReference type="Proteomes" id="UP000295509">
    <property type="component" value="Unassembled WGS sequence"/>
</dbReference>
<dbReference type="Gene3D" id="2.102.10.10">
    <property type="entry name" value="Rieske [2Fe-2S] iron-sulphur domain"/>
    <property type="match status" value="1"/>
</dbReference>
<dbReference type="InterPro" id="IPR050584">
    <property type="entry name" value="Cholesterol_7-desaturase"/>
</dbReference>
<evidence type="ECO:0000256" key="5">
    <source>
        <dbReference type="ARBA" id="ARBA00023014"/>
    </source>
</evidence>
<keyword evidence="1" id="KW-0001">2Fe-2S</keyword>
<dbReference type="AlphaFoldDB" id="A0A4R8LHX6"/>
<dbReference type="Pfam" id="PF19112">
    <property type="entry name" value="VanA_C"/>
    <property type="match status" value="1"/>
</dbReference>
<dbReference type="PROSITE" id="PS51296">
    <property type="entry name" value="RIESKE"/>
    <property type="match status" value="1"/>
</dbReference>
<dbReference type="Gene3D" id="3.90.380.10">
    <property type="entry name" value="Naphthalene 1,2-dioxygenase Alpha Subunit, Chain A, domain 1"/>
    <property type="match status" value="1"/>
</dbReference>
<organism evidence="7 8">
    <name type="scientific">Paraburkholderia rhizosphaerae</name>
    <dbReference type="NCBI Taxonomy" id="480658"/>
    <lineage>
        <taxon>Bacteria</taxon>
        <taxon>Pseudomonadati</taxon>
        <taxon>Pseudomonadota</taxon>
        <taxon>Betaproteobacteria</taxon>
        <taxon>Burkholderiales</taxon>
        <taxon>Burkholderiaceae</taxon>
        <taxon>Paraburkholderia</taxon>
    </lineage>
</organism>
<evidence type="ECO:0000256" key="4">
    <source>
        <dbReference type="ARBA" id="ARBA00023004"/>
    </source>
</evidence>
<feature type="domain" description="Rieske" evidence="6">
    <location>
        <begin position="8"/>
        <end position="111"/>
    </location>
</feature>
<name>A0A4R8LHX6_9BURK</name>
<dbReference type="PANTHER" id="PTHR21266">
    <property type="entry name" value="IRON-SULFUR DOMAIN CONTAINING PROTEIN"/>
    <property type="match status" value="1"/>
</dbReference>
<evidence type="ECO:0000256" key="2">
    <source>
        <dbReference type="ARBA" id="ARBA00022723"/>
    </source>
</evidence>
<evidence type="ECO:0000313" key="8">
    <source>
        <dbReference type="Proteomes" id="UP000295509"/>
    </source>
</evidence>
<sequence length="343" mass="37661">MTFVRNAWYVAAWSAEVPEDRPFSRTLLGEPVMLFRDAQGRALALADRCPHRFAPLHKGDVRDGTVGCPYHGLRFDGTGRCTLNPHGDGRIPEAARVRSYPLCERHGAIWIWMGEPARVDAANAALPDFSFIDPAQNEVSTGYLRTRAHYQLSADNLLDLSHFQYLHPDTLGSAAIARDPGRFAQAGDTVRAHRCAQAEELPSFVAQAFGVPAGMRVDRHLEVRWDPPGLMAIDVGVAPAGMPHGRVSRSAHLLTPETRTSTHYFFAFGVPKTLGAAARMLVDYALAGLMTPFRDEDLPMLEAQQAALGDADFWACRPVLLPIDGGAIRARRVMESKLAEEAQ</sequence>
<dbReference type="InterPro" id="IPR044043">
    <property type="entry name" value="VanA_C_cat"/>
</dbReference>
<dbReference type="GO" id="GO:0051537">
    <property type="term" value="F:2 iron, 2 sulfur cluster binding"/>
    <property type="evidence" value="ECO:0007669"/>
    <property type="project" value="UniProtKB-KW"/>
</dbReference>
<proteinExistence type="predicted"/>
<gene>
    <name evidence="7" type="ORF">BX592_120121</name>
</gene>
<keyword evidence="7" id="KW-0489">Methyltransferase</keyword>
<dbReference type="RefSeq" id="WP_134195230.1">
    <property type="nucleotide sequence ID" value="NZ_JBHLUW010000055.1"/>
</dbReference>
<dbReference type="SUPFAM" id="SSF55961">
    <property type="entry name" value="Bet v1-like"/>
    <property type="match status" value="1"/>
</dbReference>
<dbReference type="Pfam" id="PF00355">
    <property type="entry name" value="Rieske"/>
    <property type="match status" value="1"/>
</dbReference>
<keyword evidence="4" id="KW-0408">Iron</keyword>
<evidence type="ECO:0000313" key="7">
    <source>
        <dbReference type="EMBL" id="TDY42757.1"/>
    </source>
</evidence>
<dbReference type="CDD" id="cd08878">
    <property type="entry name" value="RHO_alpha_C_DMO-like"/>
    <property type="match status" value="1"/>
</dbReference>
<evidence type="ECO:0000256" key="1">
    <source>
        <dbReference type="ARBA" id="ARBA00022714"/>
    </source>
</evidence>
<dbReference type="GO" id="GO:0046872">
    <property type="term" value="F:metal ion binding"/>
    <property type="evidence" value="ECO:0007669"/>
    <property type="project" value="UniProtKB-KW"/>
</dbReference>
<keyword evidence="2" id="KW-0479">Metal-binding</keyword>
<dbReference type="GO" id="GO:0032259">
    <property type="term" value="P:methylation"/>
    <property type="evidence" value="ECO:0007669"/>
    <property type="project" value="UniProtKB-KW"/>
</dbReference>
<dbReference type="SUPFAM" id="SSF50022">
    <property type="entry name" value="ISP domain"/>
    <property type="match status" value="1"/>
</dbReference>
<keyword evidence="3" id="KW-0560">Oxidoreductase</keyword>
<keyword evidence="5" id="KW-0411">Iron-sulfur</keyword>
<comment type="caution">
    <text evidence="7">The sequence shown here is derived from an EMBL/GenBank/DDBJ whole genome shotgun (WGS) entry which is preliminary data.</text>
</comment>
<dbReference type="OrthoDB" id="9790995at2"/>
<dbReference type="GO" id="GO:0004497">
    <property type="term" value="F:monooxygenase activity"/>
    <property type="evidence" value="ECO:0007669"/>
    <property type="project" value="UniProtKB-KW"/>
</dbReference>
<dbReference type="PANTHER" id="PTHR21266:SF60">
    <property type="entry name" value="3-KETOSTEROID-9-ALPHA-MONOOXYGENASE, OXYGENASE COMPONENT"/>
    <property type="match status" value="1"/>
</dbReference>
<accession>A0A4R8LHX6</accession>
<dbReference type="InterPro" id="IPR036922">
    <property type="entry name" value="Rieske_2Fe-2S_sf"/>
</dbReference>
<evidence type="ECO:0000256" key="3">
    <source>
        <dbReference type="ARBA" id="ARBA00023002"/>
    </source>
</evidence>
<keyword evidence="8" id="KW-1185">Reference proteome</keyword>
<keyword evidence="7" id="KW-0808">Transferase</keyword>
<dbReference type="EMBL" id="SORE01000020">
    <property type="protein sequence ID" value="TDY42757.1"/>
    <property type="molecule type" value="Genomic_DNA"/>
</dbReference>
<evidence type="ECO:0000259" key="6">
    <source>
        <dbReference type="PROSITE" id="PS51296"/>
    </source>
</evidence>
<keyword evidence="7" id="KW-0503">Monooxygenase</keyword>
<dbReference type="GO" id="GO:0008168">
    <property type="term" value="F:methyltransferase activity"/>
    <property type="evidence" value="ECO:0007669"/>
    <property type="project" value="UniProtKB-KW"/>
</dbReference>
<protein>
    <submittedName>
        <fullName evidence="7">Vanillate O-demethylase monooxygenase subunit</fullName>
    </submittedName>
</protein>